<sequence length="221" mass="25462">PSIRKKIEQVIPVDNKIVIRTVQSVTLEDTKSLNKLFDLDFIELSEETVDLFLQFLADSGYFNMSPVEELKQEIDKKDNEAEKETEDENEEEYPAQTYSILRVPNFEIKQHLIEACYGEALNIVIKYHLRPMDIRTHVNALRSVLVHTNERNILFTLTYNSRYFVPHSEMQIKKTKKGSGIAPTLDMIIYASLVLNMVKKNVSIKYEVGDQGENISASSDM</sequence>
<feature type="non-terminal residue" evidence="2">
    <location>
        <position position="1"/>
    </location>
</feature>
<dbReference type="Proteomes" id="UP000292052">
    <property type="component" value="Unassembled WGS sequence"/>
</dbReference>
<name>A0A482WBK0_ASBVE</name>
<organism evidence="2 3">
    <name type="scientific">Asbolus verrucosus</name>
    <name type="common">Desert ironclad beetle</name>
    <dbReference type="NCBI Taxonomy" id="1661398"/>
    <lineage>
        <taxon>Eukaryota</taxon>
        <taxon>Metazoa</taxon>
        <taxon>Ecdysozoa</taxon>
        <taxon>Arthropoda</taxon>
        <taxon>Hexapoda</taxon>
        <taxon>Insecta</taxon>
        <taxon>Pterygota</taxon>
        <taxon>Neoptera</taxon>
        <taxon>Endopterygota</taxon>
        <taxon>Coleoptera</taxon>
        <taxon>Polyphaga</taxon>
        <taxon>Cucujiformia</taxon>
        <taxon>Tenebrionidae</taxon>
        <taxon>Pimeliinae</taxon>
        <taxon>Asbolus</taxon>
    </lineage>
</organism>
<dbReference type="OrthoDB" id="6781894at2759"/>
<keyword evidence="3" id="KW-1185">Reference proteome</keyword>
<evidence type="ECO:0000256" key="1">
    <source>
        <dbReference type="SAM" id="MobiDB-lite"/>
    </source>
</evidence>
<feature type="compositionally biased region" description="Basic and acidic residues" evidence="1">
    <location>
        <begin position="73"/>
        <end position="82"/>
    </location>
</feature>
<feature type="region of interest" description="Disordered" evidence="1">
    <location>
        <begin position="73"/>
        <end position="93"/>
    </location>
</feature>
<evidence type="ECO:0000313" key="3">
    <source>
        <dbReference type="Proteomes" id="UP000292052"/>
    </source>
</evidence>
<reference evidence="2 3" key="1">
    <citation type="submission" date="2017-03" db="EMBL/GenBank/DDBJ databases">
        <title>Genome of the blue death feigning beetle - Asbolus verrucosus.</title>
        <authorList>
            <person name="Rider S.D."/>
        </authorList>
    </citation>
    <scope>NUCLEOTIDE SEQUENCE [LARGE SCALE GENOMIC DNA]</scope>
    <source>
        <strain evidence="2">Butters</strain>
        <tissue evidence="2">Head and leg muscle</tissue>
    </source>
</reference>
<comment type="caution">
    <text evidence="2">The sequence shown here is derived from an EMBL/GenBank/DDBJ whole genome shotgun (WGS) entry which is preliminary data.</text>
</comment>
<feature type="compositionally biased region" description="Acidic residues" evidence="1">
    <location>
        <begin position="83"/>
        <end position="93"/>
    </location>
</feature>
<gene>
    <name evidence="2" type="ORF">BDFB_013981</name>
</gene>
<dbReference type="AlphaFoldDB" id="A0A482WBK0"/>
<evidence type="ECO:0000313" key="2">
    <source>
        <dbReference type="EMBL" id="RZC42582.1"/>
    </source>
</evidence>
<feature type="non-terminal residue" evidence="2">
    <location>
        <position position="221"/>
    </location>
</feature>
<accession>A0A482WBK0</accession>
<protein>
    <submittedName>
        <fullName evidence="2">Uncharacterized protein</fullName>
    </submittedName>
</protein>
<proteinExistence type="predicted"/>
<dbReference type="EMBL" id="QDEB01006897">
    <property type="protein sequence ID" value="RZC42582.1"/>
    <property type="molecule type" value="Genomic_DNA"/>
</dbReference>